<evidence type="ECO:0000256" key="1">
    <source>
        <dbReference type="SAM" id="MobiDB-lite"/>
    </source>
</evidence>
<sequence>MPHPAARAPRHTAITVRARDSGGTRRRARNSPVPRRQPHKAVASNCTCAVVPVACDNNTADFTETLIAGAAANNHHHRPYEVR</sequence>
<proteinExistence type="predicted"/>
<feature type="region of interest" description="Disordered" evidence="1">
    <location>
        <begin position="1"/>
        <end position="41"/>
    </location>
</feature>
<dbReference type="Proteomes" id="UP000837857">
    <property type="component" value="Chromosome 29"/>
</dbReference>
<reference evidence="2" key="1">
    <citation type="submission" date="2022-03" db="EMBL/GenBank/DDBJ databases">
        <authorList>
            <person name="Martin H S."/>
        </authorList>
    </citation>
    <scope>NUCLEOTIDE SEQUENCE</scope>
</reference>
<keyword evidence="3" id="KW-1185">Reference proteome</keyword>
<name>A0ABN8IMU8_9NEOP</name>
<feature type="non-terminal residue" evidence="2">
    <location>
        <position position="1"/>
    </location>
</feature>
<dbReference type="EMBL" id="OW152841">
    <property type="protein sequence ID" value="CAH2062284.1"/>
    <property type="molecule type" value="Genomic_DNA"/>
</dbReference>
<organism evidence="2 3">
    <name type="scientific">Iphiclides podalirius</name>
    <name type="common">scarce swallowtail</name>
    <dbReference type="NCBI Taxonomy" id="110791"/>
    <lineage>
        <taxon>Eukaryota</taxon>
        <taxon>Metazoa</taxon>
        <taxon>Ecdysozoa</taxon>
        <taxon>Arthropoda</taxon>
        <taxon>Hexapoda</taxon>
        <taxon>Insecta</taxon>
        <taxon>Pterygota</taxon>
        <taxon>Neoptera</taxon>
        <taxon>Endopterygota</taxon>
        <taxon>Lepidoptera</taxon>
        <taxon>Glossata</taxon>
        <taxon>Ditrysia</taxon>
        <taxon>Papilionoidea</taxon>
        <taxon>Papilionidae</taxon>
        <taxon>Papilioninae</taxon>
        <taxon>Iphiclides</taxon>
    </lineage>
</organism>
<gene>
    <name evidence="2" type="ORF">IPOD504_LOCUS11844</name>
</gene>
<evidence type="ECO:0000313" key="3">
    <source>
        <dbReference type="Proteomes" id="UP000837857"/>
    </source>
</evidence>
<evidence type="ECO:0000313" key="2">
    <source>
        <dbReference type="EMBL" id="CAH2062284.1"/>
    </source>
</evidence>
<accession>A0ABN8IMU8</accession>
<protein>
    <submittedName>
        <fullName evidence="2">Uncharacterized protein</fullName>
    </submittedName>
</protein>